<dbReference type="STRING" id="62062.ENSHHUP00000040909"/>
<dbReference type="PANTHER" id="PTHR32215:SF0">
    <property type="entry name" value="CILIA- AND FLAGELLA-ASSOCIATED PROTEIN 57"/>
    <property type="match status" value="1"/>
</dbReference>
<evidence type="ECO:0000256" key="1">
    <source>
        <dbReference type="SAM" id="Coils"/>
    </source>
</evidence>
<feature type="coiled-coil region" evidence="1">
    <location>
        <begin position="179"/>
        <end position="245"/>
    </location>
</feature>
<keyword evidence="1" id="KW-0175">Coiled coil</keyword>
<feature type="coiled-coil region" evidence="1">
    <location>
        <begin position="61"/>
        <end position="116"/>
    </location>
</feature>
<protein>
    <submittedName>
        <fullName evidence="2">Uncharacterized protein</fullName>
    </submittedName>
</protein>
<dbReference type="Proteomes" id="UP000314982">
    <property type="component" value="Unassembled WGS sequence"/>
</dbReference>
<reference evidence="2" key="2">
    <citation type="submission" date="2025-08" db="UniProtKB">
        <authorList>
            <consortium name="Ensembl"/>
        </authorList>
    </citation>
    <scope>IDENTIFICATION</scope>
</reference>
<dbReference type="GeneTree" id="ENSGT00620000088018"/>
<dbReference type="PANTHER" id="PTHR32215">
    <property type="entry name" value="CILIA- AND FLAGELLA-ASSOCIATED PROTEIN 57"/>
    <property type="match status" value="1"/>
</dbReference>
<dbReference type="Gene3D" id="1.10.287.1490">
    <property type="match status" value="1"/>
</dbReference>
<evidence type="ECO:0000313" key="2">
    <source>
        <dbReference type="Ensembl" id="ENSHHUP00000040909.1"/>
    </source>
</evidence>
<proteinExistence type="predicted"/>
<organism evidence="2 3">
    <name type="scientific">Hucho hucho</name>
    <name type="common">huchen</name>
    <dbReference type="NCBI Taxonomy" id="62062"/>
    <lineage>
        <taxon>Eukaryota</taxon>
        <taxon>Metazoa</taxon>
        <taxon>Chordata</taxon>
        <taxon>Craniata</taxon>
        <taxon>Vertebrata</taxon>
        <taxon>Euteleostomi</taxon>
        <taxon>Actinopterygii</taxon>
        <taxon>Neopterygii</taxon>
        <taxon>Teleostei</taxon>
        <taxon>Protacanthopterygii</taxon>
        <taxon>Salmoniformes</taxon>
        <taxon>Salmonidae</taxon>
        <taxon>Salmoninae</taxon>
        <taxon>Hucho</taxon>
    </lineage>
</organism>
<name>A0A4W5MTU1_9TELE</name>
<evidence type="ECO:0000313" key="3">
    <source>
        <dbReference type="Proteomes" id="UP000314982"/>
    </source>
</evidence>
<accession>A0A4W5MTU1</accession>
<dbReference type="InterPro" id="IPR052993">
    <property type="entry name" value="CFA-57"/>
</dbReference>
<reference evidence="2" key="3">
    <citation type="submission" date="2025-09" db="UniProtKB">
        <authorList>
            <consortium name="Ensembl"/>
        </authorList>
    </citation>
    <scope>IDENTIFICATION</scope>
</reference>
<sequence>MKSEQQKLLAHQKCLEKDILALKKEIQERDDTIQDKEKCIYDLKKKNQELEKFRFVLDYKIKELKKQIEPRENDIKEMKDQTHEMEQELDTFHKKNAQQELDIAELKLKLTTTNKEMHKGLQKVRDVEAVVRRLKTDLHNCVGFIQEPKRLKDSIRDFYDRYVQKSDVVDIVGVDADVQREYARHREHLERNVASLKRKLAKDGVVHHADNVKIMQENATLIREINDLRQELRLVRSQVHDYKSLMRKQGKKQTNTLKALLSPRANPSNMVVRLNQEGDRIVQLQGLEIHRLREEIQVLMKIHPYRPPSTAKLPSLQINS</sequence>
<reference evidence="3" key="1">
    <citation type="submission" date="2018-06" db="EMBL/GenBank/DDBJ databases">
        <title>Genome assembly of Danube salmon.</title>
        <authorList>
            <person name="Macqueen D.J."/>
            <person name="Gundappa M.K."/>
        </authorList>
    </citation>
    <scope>NUCLEOTIDE SEQUENCE [LARGE SCALE GENOMIC DNA]</scope>
</reference>
<keyword evidence="3" id="KW-1185">Reference proteome</keyword>
<dbReference type="Ensembl" id="ENSHHUT00000042486.1">
    <property type="protein sequence ID" value="ENSHHUP00000040909.1"/>
    <property type="gene ID" value="ENSHHUG00000025298.1"/>
</dbReference>
<dbReference type="AlphaFoldDB" id="A0A4W5MTU1"/>